<organism evidence="1">
    <name type="scientific">marine sediment metagenome</name>
    <dbReference type="NCBI Taxonomy" id="412755"/>
    <lineage>
        <taxon>unclassified sequences</taxon>
        <taxon>metagenomes</taxon>
        <taxon>ecological metagenomes</taxon>
    </lineage>
</organism>
<protein>
    <submittedName>
        <fullName evidence="1">Uncharacterized protein</fullName>
    </submittedName>
</protein>
<evidence type="ECO:0000313" key="1">
    <source>
        <dbReference type="EMBL" id="KKK68998.1"/>
    </source>
</evidence>
<sequence length="253" mass="25311">PARIDCLHIDGTHADGTNQLHLNVPTGATFELSVNDVVEMTLSATAVDFQGNSITTTGGGSLTGTWTDLGSVTTVDVNGGTIDGTTIGGAVVAAGSFSAIVGTTITGSGILSIDDTTESTSATTGSIHTDGGIGVALDLFVAGVIKHGAAGSLTIASGVVVITKSYHTLVVEGGAGSGADTLVTATGGAEGDELILKITTSGANDQVTVQNGTGGDTFIMLGGADFIMDHLDDRIRFLHNGTEWVEETRSSNS</sequence>
<reference evidence="1" key="1">
    <citation type="journal article" date="2015" name="Nature">
        <title>Complex archaea that bridge the gap between prokaryotes and eukaryotes.</title>
        <authorList>
            <person name="Spang A."/>
            <person name="Saw J.H."/>
            <person name="Jorgensen S.L."/>
            <person name="Zaremba-Niedzwiedzka K."/>
            <person name="Martijn J."/>
            <person name="Lind A.E."/>
            <person name="van Eijk R."/>
            <person name="Schleper C."/>
            <person name="Guy L."/>
            <person name="Ettema T.J."/>
        </authorList>
    </citation>
    <scope>NUCLEOTIDE SEQUENCE</scope>
</reference>
<dbReference type="EMBL" id="LAZR01058870">
    <property type="protein sequence ID" value="KKK68998.1"/>
    <property type="molecule type" value="Genomic_DNA"/>
</dbReference>
<feature type="non-terminal residue" evidence="1">
    <location>
        <position position="1"/>
    </location>
</feature>
<dbReference type="AlphaFoldDB" id="A0A0F8XJC6"/>
<comment type="caution">
    <text evidence="1">The sequence shown here is derived from an EMBL/GenBank/DDBJ whole genome shotgun (WGS) entry which is preliminary data.</text>
</comment>
<proteinExistence type="predicted"/>
<gene>
    <name evidence="1" type="ORF">LCGC14_2938430</name>
</gene>
<accession>A0A0F8XJC6</accession>
<name>A0A0F8XJC6_9ZZZZ</name>